<name>A0A0C3NU20_PISTI</name>
<accession>A0A0C3NU20</accession>
<evidence type="ECO:0000313" key="1">
    <source>
        <dbReference type="EMBL" id="KIN98743.1"/>
    </source>
</evidence>
<reference evidence="2" key="2">
    <citation type="submission" date="2015-01" db="EMBL/GenBank/DDBJ databases">
        <title>Evolutionary Origins and Diversification of the Mycorrhizal Mutualists.</title>
        <authorList>
            <consortium name="DOE Joint Genome Institute"/>
            <consortium name="Mycorrhizal Genomics Consortium"/>
            <person name="Kohler A."/>
            <person name="Kuo A."/>
            <person name="Nagy L.G."/>
            <person name="Floudas D."/>
            <person name="Copeland A."/>
            <person name="Barry K.W."/>
            <person name="Cichocki N."/>
            <person name="Veneault-Fourrey C."/>
            <person name="LaButti K."/>
            <person name="Lindquist E.A."/>
            <person name="Lipzen A."/>
            <person name="Lundell T."/>
            <person name="Morin E."/>
            <person name="Murat C."/>
            <person name="Riley R."/>
            <person name="Ohm R."/>
            <person name="Sun H."/>
            <person name="Tunlid A."/>
            <person name="Henrissat B."/>
            <person name="Grigoriev I.V."/>
            <person name="Hibbett D.S."/>
            <person name="Martin F."/>
        </authorList>
    </citation>
    <scope>NUCLEOTIDE SEQUENCE [LARGE SCALE GENOMIC DNA]</scope>
    <source>
        <strain evidence="2">Marx 270</strain>
    </source>
</reference>
<dbReference type="Proteomes" id="UP000054217">
    <property type="component" value="Unassembled WGS sequence"/>
</dbReference>
<sequence>MQHLICAVSITTSCLLAEKHHIVGSVGDHDLVALRDLHLLPLRSTAGDRKTIALPTLNPGLREPLVVPSRQLSVVLTRDVSTVPIVFFGRQCCSLPSSSFKILAFPLYIFTHRETVSIIL</sequence>
<dbReference type="EMBL" id="KN832012">
    <property type="protein sequence ID" value="KIN98743.1"/>
    <property type="molecule type" value="Genomic_DNA"/>
</dbReference>
<dbReference type="HOGENOM" id="CLU_2050602_0_0_1"/>
<reference evidence="1 2" key="1">
    <citation type="submission" date="2014-04" db="EMBL/GenBank/DDBJ databases">
        <authorList>
            <consortium name="DOE Joint Genome Institute"/>
            <person name="Kuo A."/>
            <person name="Kohler A."/>
            <person name="Costa M.D."/>
            <person name="Nagy L.G."/>
            <person name="Floudas D."/>
            <person name="Copeland A."/>
            <person name="Barry K.W."/>
            <person name="Cichocki N."/>
            <person name="Veneault-Fourrey C."/>
            <person name="LaButti K."/>
            <person name="Lindquist E.A."/>
            <person name="Lipzen A."/>
            <person name="Lundell T."/>
            <person name="Morin E."/>
            <person name="Murat C."/>
            <person name="Sun H."/>
            <person name="Tunlid A."/>
            <person name="Henrissat B."/>
            <person name="Grigoriev I.V."/>
            <person name="Hibbett D.S."/>
            <person name="Martin F."/>
            <person name="Nordberg H.P."/>
            <person name="Cantor M.N."/>
            <person name="Hua S.X."/>
        </authorList>
    </citation>
    <scope>NUCLEOTIDE SEQUENCE [LARGE SCALE GENOMIC DNA]</scope>
    <source>
        <strain evidence="1 2">Marx 270</strain>
    </source>
</reference>
<dbReference type="InParanoid" id="A0A0C3NU20"/>
<organism evidence="1 2">
    <name type="scientific">Pisolithus tinctorius Marx 270</name>
    <dbReference type="NCBI Taxonomy" id="870435"/>
    <lineage>
        <taxon>Eukaryota</taxon>
        <taxon>Fungi</taxon>
        <taxon>Dikarya</taxon>
        <taxon>Basidiomycota</taxon>
        <taxon>Agaricomycotina</taxon>
        <taxon>Agaricomycetes</taxon>
        <taxon>Agaricomycetidae</taxon>
        <taxon>Boletales</taxon>
        <taxon>Sclerodermatineae</taxon>
        <taxon>Pisolithaceae</taxon>
        <taxon>Pisolithus</taxon>
    </lineage>
</organism>
<evidence type="ECO:0000313" key="2">
    <source>
        <dbReference type="Proteomes" id="UP000054217"/>
    </source>
</evidence>
<protein>
    <submittedName>
        <fullName evidence="1">Uncharacterized protein</fullName>
    </submittedName>
</protein>
<proteinExistence type="predicted"/>
<keyword evidence="2" id="KW-1185">Reference proteome</keyword>
<gene>
    <name evidence="1" type="ORF">M404DRAFT_31069</name>
</gene>
<dbReference type="AlphaFoldDB" id="A0A0C3NU20"/>